<evidence type="ECO:0008006" key="4">
    <source>
        <dbReference type="Google" id="ProtNLM"/>
    </source>
</evidence>
<accession>A0A4V3GFS4</accession>
<dbReference type="Proteomes" id="UP000295146">
    <property type="component" value="Unassembled WGS sequence"/>
</dbReference>
<reference evidence="2 3" key="1">
    <citation type="submission" date="2019-03" db="EMBL/GenBank/DDBJ databases">
        <title>Genomic Encyclopedia of Type Strains, Phase III (KMG-III): the genomes of soil and plant-associated and newly described type strains.</title>
        <authorList>
            <person name="Whitman W."/>
        </authorList>
    </citation>
    <scope>NUCLEOTIDE SEQUENCE [LARGE SCALE GENOMIC DNA]</scope>
    <source>
        <strain evidence="2 3">VKM Ac-2573</strain>
    </source>
</reference>
<feature type="chain" id="PRO_5038808716" description="Subtilisin inhibitor-like" evidence="1">
    <location>
        <begin position="23"/>
        <end position="131"/>
    </location>
</feature>
<proteinExistence type="predicted"/>
<dbReference type="EMBL" id="SODP01000002">
    <property type="protein sequence ID" value="TDW69367.1"/>
    <property type="molecule type" value="Genomic_DNA"/>
</dbReference>
<keyword evidence="3" id="KW-1185">Reference proteome</keyword>
<protein>
    <recommendedName>
        <fullName evidence="4">Subtilisin inhibitor-like</fullName>
    </recommendedName>
</protein>
<evidence type="ECO:0000313" key="3">
    <source>
        <dbReference type="Proteomes" id="UP000295146"/>
    </source>
</evidence>
<sequence length="131" mass="13709">MRWSAGCVVLGTIVLAVSSCGARLPAASSSVAEQFYQAIQRNDGAAACDLLAPQTVHEVEQSSQARCASAILDEDIPAGGTVVELRQYGTEAQARTGRDTAFLADFDDGWKIVAAACTAQGQLPYDCKVKG</sequence>
<evidence type="ECO:0000256" key="1">
    <source>
        <dbReference type="SAM" id="SignalP"/>
    </source>
</evidence>
<comment type="caution">
    <text evidence="2">The sequence shown here is derived from an EMBL/GenBank/DDBJ whole genome shotgun (WGS) entry which is preliminary data.</text>
</comment>
<dbReference type="AlphaFoldDB" id="A0A4V3GFS4"/>
<keyword evidence="1" id="KW-0732">Signal</keyword>
<dbReference type="OrthoDB" id="5193742at2"/>
<gene>
    <name evidence="2" type="ORF">EV653_3391</name>
</gene>
<dbReference type="RefSeq" id="WP_134104455.1">
    <property type="nucleotide sequence ID" value="NZ_SODP01000002.1"/>
</dbReference>
<dbReference type="PROSITE" id="PS51257">
    <property type="entry name" value="PROKAR_LIPOPROTEIN"/>
    <property type="match status" value="1"/>
</dbReference>
<dbReference type="InterPro" id="IPR032710">
    <property type="entry name" value="NTF2-like_dom_sf"/>
</dbReference>
<dbReference type="SUPFAM" id="SSF54427">
    <property type="entry name" value="NTF2-like"/>
    <property type="match status" value="1"/>
</dbReference>
<feature type="signal peptide" evidence="1">
    <location>
        <begin position="1"/>
        <end position="22"/>
    </location>
</feature>
<organism evidence="2 3">
    <name type="scientific">Kribbella pratensis</name>
    <dbReference type="NCBI Taxonomy" id="2512112"/>
    <lineage>
        <taxon>Bacteria</taxon>
        <taxon>Bacillati</taxon>
        <taxon>Actinomycetota</taxon>
        <taxon>Actinomycetes</taxon>
        <taxon>Propionibacteriales</taxon>
        <taxon>Kribbellaceae</taxon>
        <taxon>Kribbella</taxon>
    </lineage>
</organism>
<evidence type="ECO:0000313" key="2">
    <source>
        <dbReference type="EMBL" id="TDW69367.1"/>
    </source>
</evidence>
<name>A0A4V3GFS4_9ACTN</name>